<reference evidence="3 4" key="1">
    <citation type="submission" date="2019-03" db="EMBL/GenBank/DDBJ databases">
        <title>Single cell metagenomics reveals metabolic interactions within the superorganism composed of flagellate Streblomastix strix and complex community of Bacteroidetes bacteria on its surface.</title>
        <authorList>
            <person name="Treitli S.C."/>
            <person name="Kolisko M."/>
            <person name="Husnik F."/>
            <person name="Keeling P."/>
            <person name="Hampl V."/>
        </authorList>
    </citation>
    <scope>NUCLEOTIDE SEQUENCE [LARGE SCALE GENOMIC DNA]</scope>
    <source>
        <strain evidence="3">ST1C</strain>
    </source>
</reference>
<dbReference type="PROSITE" id="PS50077">
    <property type="entry name" value="HEAT_REPEAT"/>
    <property type="match status" value="4"/>
</dbReference>
<dbReference type="EMBL" id="SNRW01000474">
    <property type="protein sequence ID" value="KAA6400935.1"/>
    <property type="molecule type" value="Genomic_DNA"/>
</dbReference>
<evidence type="ECO:0000313" key="3">
    <source>
        <dbReference type="EMBL" id="KAA6400935.1"/>
    </source>
</evidence>
<dbReference type="GO" id="GO:0000159">
    <property type="term" value="C:protein phosphatase type 2A complex"/>
    <property type="evidence" value="ECO:0007669"/>
    <property type="project" value="TreeGrafter"/>
</dbReference>
<dbReference type="AlphaFoldDB" id="A0A5J4X2M0"/>
<dbReference type="GO" id="GO:0005634">
    <property type="term" value="C:nucleus"/>
    <property type="evidence" value="ECO:0007669"/>
    <property type="project" value="TreeGrafter"/>
</dbReference>
<feature type="repeat" description="HEAT" evidence="2">
    <location>
        <begin position="537"/>
        <end position="575"/>
    </location>
</feature>
<organism evidence="3 4">
    <name type="scientific">Streblomastix strix</name>
    <dbReference type="NCBI Taxonomy" id="222440"/>
    <lineage>
        <taxon>Eukaryota</taxon>
        <taxon>Metamonada</taxon>
        <taxon>Preaxostyla</taxon>
        <taxon>Oxymonadida</taxon>
        <taxon>Streblomastigidae</taxon>
        <taxon>Streblomastix</taxon>
    </lineage>
</organism>
<accession>A0A5J4X2M0</accession>
<dbReference type="GO" id="GO:0019888">
    <property type="term" value="F:protein phosphatase regulator activity"/>
    <property type="evidence" value="ECO:0007669"/>
    <property type="project" value="TreeGrafter"/>
</dbReference>
<dbReference type="Proteomes" id="UP000324800">
    <property type="component" value="Unassembled WGS sequence"/>
</dbReference>
<evidence type="ECO:0000256" key="2">
    <source>
        <dbReference type="PROSITE-ProRule" id="PRU00103"/>
    </source>
</evidence>
<evidence type="ECO:0000313" key="4">
    <source>
        <dbReference type="Proteomes" id="UP000324800"/>
    </source>
</evidence>
<dbReference type="PANTHER" id="PTHR10648">
    <property type="entry name" value="SERINE/THREONINE-PROTEIN PHOSPHATASE PP2A 65 KDA REGULATORY SUBUNIT"/>
    <property type="match status" value="1"/>
</dbReference>
<feature type="repeat" description="HEAT" evidence="2">
    <location>
        <begin position="340"/>
        <end position="378"/>
    </location>
</feature>
<dbReference type="Gene3D" id="1.25.10.10">
    <property type="entry name" value="Leucine-rich Repeat Variant"/>
    <property type="match status" value="1"/>
</dbReference>
<dbReference type="InterPro" id="IPR021133">
    <property type="entry name" value="HEAT_type_2"/>
</dbReference>
<dbReference type="InterPro" id="IPR016024">
    <property type="entry name" value="ARM-type_fold"/>
</dbReference>
<dbReference type="InterPro" id="IPR051023">
    <property type="entry name" value="PP2A_Regulatory_Subunit_A"/>
</dbReference>
<proteinExistence type="predicted"/>
<dbReference type="SUPFAM" id="SSF48371">
    <property type="entry name" value="ARM repeat"/>
    <property type="match status" value="1"/>
</dbReference>
<keyword evidence="1" id="KW-0677">Repeat</keyword>
<gene>
    <name evidence="3" type="ORF">EZS28_003542</name>
</gene>
<name>A0A5J4X2M0_9EUKA</name>
<dbReference type="InterPro" id="IPR011989">
    <property type="entry name" value="ARM-like"/>
</dbReference>
<feature type="repeat" description="HEAT" evidence="2">
    <location>
        <begin position="576"/>
        <end position="605"/>
    </location>
</feature>
<protein>
    <submittedName>
        <fullName evidence="3">Putative Serine/threonine-protein phosphatase 2A 65 kDa regulatory subunit A</fullName>
    </submittedName>
</protein>
<evidence type="ECO:0000256" key="1">
    <source>
        <dbReference type="ARBA" id="ARBA00022737"/>
    </source>
</evidence>
<sequence>MSGAAEPAQEENFSVPLLLGDLRSEVFEHKLGCAKRLSMISLAIGPERTRNELLTLISDFFDVEDEVLCVVAEELGNIVPFIGGPQFYKYILTPLEKLCTVEEICVTEKSVASISLMIHQSTEPTLEAHFMDLLNRIQLGEWYTAKVSACALIPFIYKIYPIQRDELIRMFNLHAQDATPMIRQAVAKNLVPLIALFEPPAIVATALPLMKKLAEDELDVVRINVANVIIALMKQLSPDDISNSVIPSMKVLAGDKSWRVRQRVASLMKDICQLCKGDVLCNDAINIIVRLLKDDESEVRVLSIQQLPLAAAIILPVQASGAQQGITTSPAVESLFYKEITPILRNLIHDDIQRVREAAAATVALLSPVYKKEKTVSELIPIAKDVLQNEETPEVRFAFLTKVDQLLSVIESGAVSDLLRQHLEPLATDRQWRIRQSVLLLIPILAKIMPPDFFNTANLLKISLNLLGDSVFAVRESACSNLKELTIIMGEQWAKTVLIPNITKIAAEKNYLYRMTTLFAVQSLSTAFSGEDIESNLLPIINPLVRDNVPNIRFNLARTLRHLADKLSSDVIKTKIQPVLEHLLLDKDKDVKFFAQQALQELNQK</sequence>
<feature type="repeat" description="HEAT" evidence="2">
    <location>
        <begin position="206"/>
        <end position="244"/>
    </location>
</feature>
<dbReference type="PANTHER" id="PTHR10648:SF4">
    <property type="entry name" value="PROTEIN PHOSPHATASE 2 (FORMERLY 2A), REGULATORY SUBUNIT A, BETA ISOFORM-RELATED"/>
    <property type="match status" value="1"/>
</dbReference>
<comment type="caution">
    <text evidence="3">The sequence shown here is derived from an EMBL/GenBank/DDBJ whole genome shotgun (WGS) entry which is preliminary data.</text>
</comment>
<dbReference type="GO" id="GO:0005829">
    <property type="term" value="C:cytosol"/>
    <property type="evidence" value="ECO:0007669"/>
    <property type="project" value="TreeGrafter"/>
</dbReference>
<dbReference type="OrthoDB" id="340346at2759"/>